<keyword evidence="5" id="KW-0812">Transmembrane</keyword>
<dbReference type="Pfam" id="PF00560">
    <property type="entry name" value="LRR_1"/>
    <property type="match status" value="5"/>
</dbReference>
<keyword evidence="9" id="KW-0472">Membrane</keyword>
<dbReference type="InterPro" id="IPR046956">
    <property type="entry name" value="RLP23-like"/>
</dbReference>
<dbReference type="PANTHER" id="PTHR48061">
    <property type="entry name" value="LEUCINE-RICH REPEAT RECEPTOR PROTEIN KINASE EMS1-LIKE-RELATED"/>
    <property type="match status" value="1"/>
</dbReference>
<keyword evidence="8" id="KW-1133">Transmembrane helix</keyword>
<evidence type="ECO:0000256" key="8">
    <source>
        <dbReference type="ARBA" id="ARBA00022989"/>
    </source>
</evidence>
<dbReference type="PRINTS" id="PR00019">
    <property type="entry name" value="LEURICHRPT"/>
</dbReference>
<evidence type="ECO:0000313" key="13">
    <source>
        <dbReference type="EMBL" id="KAI5433655.1"/>
    </source>
</evidence>
<feature type="domain" description="Disease resistance R13L4/SHOC-2-like LRR" evidence="12">
    <location>
        <begin position="19"/>
        <end position="191"/>
    </location>
</feature>
<dbReference type="EMBL" id="JAMSHJ010000002">
    <property type="protein sequence ID" value="KAI5433655.1"/>
    <property type="molecule type" value="Genomic_DNA"/>
</dbReference>
<evidence type="ECO:0000256" key="2">
    <source>
        <dbReference type="ARBA" id="ARBA00009592"/>
    </source>
</evidence>
<dbReference type="Gramene" id="Psat02G0079600-T2">
    <property type="protein sequence ID" value="KAI5433655.1"/>
    <property type="gene ID" value="KIW84_020796"/>
</dbReference>
<dbReference type="Pfam" id="PF23598">
    <property type="entry name" value="LRR_14"/>
    <property type="match status" value="1"/>
</dbReference>
<keyword evidence="4" id="KW-0433">Leucine-rich repeat</keyword>
<dbReference type="PANTHER" id="PTHR48061:SF50">
    <property type="entry name" value="LEUCINE-RICH REPEAT-CONTAINING N-TERMINAL PLANT-TYPE DOMAIN-CONTAINING PROTEIN"/>
    <property type="match status" value="1"/>
</dbReference>
<evidence type="ECO:0000256" key="6">
    <source>
        <dbReference type="ARBA" id="ARBA00022729"/>
    </source>
</evidence>
<accession>A0A9D5B7T4</accession>
<keyword evidence="7" id="KW-0677">Repeat</keyword>
<reference evidence="13 14" key="1">
    <citation type="journal article" date="2022" name="Nat. Genet.">
        <title>Improved pea reference genome and pan-genome highlight genomic features and evolutionary characteristics.</title>
        <authorList>
            <person name="Yang T."/>
            <person name="Liu R."/>
            <person name="Luo Y."/>
            <person name="Hu S."/>
            <person name="Wang D."/>
            <person name="Wang C."/>
            <person name="Pandey M.K."/>
            <person name="Ge S."/>
            <person name="Xu Q."/>
            <person name="Li N."/>
            <person name="Li G."/>
            <person name="Huang Y."/>
            <person name="Saxena R.K."/>
            <person name="Ji Y."/>
            <person name="Li M."/>
            <person name="Yan X."/>
            <person name="He Y."/>
            <person name="Liu Y."/>
            <person name="Wang X."/>
            <person name="Xiang C."/>
            <person name="Varshney R.K."/>
            <person name="Ding H."/>
            <person name="Gao S."/>
            <person name="Zong X."/>
        </authorList>
    </citation>
    <scope>NUCLEOTIDE SEQUENCE [LARGE SCALE GENOMIC DNA]</scope>
    <source>
        <strain evidence="13 14">cv. Zhongwan 6</strain>
    </source>
</reference>
<evidence type="ECO:0000313" key="14">
    <source>
        <dbReference type="Proteomes" id="UP001058974"/>
    </source>
</evidence>
<dbReference type="Gene3D" id="3.80.10.10">
    <property type="entry name" value="Ribonuclease Inhibitor"/>
    <property type="match status" value="2"/>
</dbReference>
<keyword evidence="11" id="KW-0325">Glycoprotein</keyword>
<evidence type="ECO:0000256" key="9">
    <source>
        <dbReference type="ARBA" id="ARBA00023136"/>
    </source>
</evidence>
<dbReference type="InterPro" id="IPR032675">
    <property type="entry name" value="LRR_dom_sf"/>
</dbReference>
<dbReference type="InterPro" id="IPR001611">
    <property type="entry name" value="Leu-rich_rpt"/>
</dbReference>
<comment type="subcellular location">
    <subcellularLocation>
        <location evidence="1">Cell membrane</location>
        <topology evidence="1">Single-pass type I membrane protein</topology>
    </subcellularLocation>
</comment>
<evidence type="ECO:0000256" key="3">
    <source>
        <dbReference type="ARBA" id="ARBA00022475"/>
    </source>
</evidence>
<evidence type="ECO:0000256" key="4">
    <source>
        <dbReference type="ARBA" id="ARBA00022614"/>
    </source>
</evidence>
<protein>
    <recommendedName>
        <fullName evidence="12">Disease resistance R13L4/SHOC-2-like LRR domain-containing protein</fullName>
    </recommendedName>
</protein>
<dbReference type="SUPFAM" id="SSF52047">
    <property type="entry name" value="RNI-like"/>
    <property type="match status" value="1"/>
</dbReference>
<evidence type="ECO:0000256" key="1">
    <source>
        <dbReference type="ARBA" id="ARBA00004251"/>
    </source>
</evidence>
<keyword evidence="10" id="KW-0675">Receptor</keyword>
<dbReference type="SMART" id="SM00369">
    <property type="entry name" value="LRR_TYP"/>
    <property type="match status" value="6"/>
</dbReference>
<evidence type="ECO:0000256" key="5">
    <source>
        <dbReference type="ARBA" id="ARBA00022692"/>
    </source>
</evidence>
<dbReference type="GO" id="GO:0005886">
    <property type="term" value="C:plasma membrane"/>
    <property type="evidence" value="ECO:0007669"/>
    <property type="project" value="UniProtKB-SubCell"/>
</dbReference>
<evidence type="ECO:0000256" key="7">
    <source>
        <dbReference type="ARBA" id="ARBA00022737"/>
    </source>
</evidence>
<dbReference type="InterPro" id="IPR003591">
    <property type="entry name" value="Leu-rich_rpt_typical-subtyp"/>
</dbReference>
<evidence type="ECO:0000256" key="11">
    <source>
        <dbReference type="ARBA" id="ARBA00023180"/>
    </source>
</evidence>
<comment type="caution">
    <text evidence="13">The sequence shown here is derived from an EMBL/GenBank/DDBJ whole genome shotgun (WGS) entry which is preliminary data.</text>
</comment>
<dbReference type="AlphaFoldDB" id="A0A9D5B7T4"/>
<keyword evidence="3" id="KW-1003">Cell membrane</keyword>
<comment type="similarity">
    <text evidence="2">Belongs to the RLP family.</text>
</comment>
<evidence type="ECO:0000256" key="10">
    <source>
        <dbReference type="ARBA" id="ARBA00023170"/>
    </source>
</evidence>
<proteinExistence type="inferred from homology"/>
<dbReference type="InterPro" id="IPR055414">
    <property type="entry name" value="LRR_R13L4/SHOC2-like"/>
</dbReference>
<sequence>MIALHCYNSRTHLNTKIGLDLTSSNLQGELHPNSTLFKLRHLQQLNLAFNYFSFSSLPVSIGDLVSLTHLNLSNCLLGADIPSQISHLSKLVSLDLSRNSVMDLNPLTWKKFIHNATNLGELNLDYVDMSSIEVSSLSMLKNLSSSLVSLSLRGTGLQGYLSSDILTLPNLQTLDLSFNKYLSAQLPKSNWSNPLRYLDLSYSTFSGEIPYSIGQLMSLTHLNLAGNNFEGEIPSLLSKLTNLISLDLGYNKFSGNISNVFENLIKLEYLDLSRNKLVGPIPRKIANHSKLTILYLRDNMLNGTIPHWCIIWLLCYIWTSVTITSQDSLISLITTFRGEFPNGFKRSS</sequence>
<evidence type="ECO:0000259" key="12">
    <source>
        <dbReference type="Pfam" id="PF23598"/>
    </source>
</evidence>
<keyword evidence="6" id="KW-0732">Signal</keyword>
<dbReference type="FunFam" id="3.80.10.10:FF:000041">
    <property type="entry name" value="LRR receptor-like serine/threonine-protein kinase ERECTA"/>
    <property type="match status" value="1"/>
</dbReference>
<organism evidence="13 14">
    <name type="scientific">Pisum sativum</name>
    <name type="common">Garden pea</name>
    <name type="synonym">Lathyrus oleraceus</name>
    <dbReference type="NCBI Taxonomy" id="3888"/>
    <lineage>
        <taxon>Eukaryota</taxon>
        <taxon>Viridiplantae</taxon>
        <taxon>Streptophyta</taxon>
        <taxon>Embryophyta</taxon>
        <taxon>Tracheophyta</taxon>
        <taxon>Spermatophyta</taxon>
        <taxon>Magnoliopsida</taxon>
        <taxon>eudicotyledons</taxon>
        <taxon>Gunneridae</taxon>
        <taxon>Pentapetalae</taxon>
        <taxon>rosids</taxon>
        <taxon>fabids</taxon>
        <taxon>Fabales</taxon>
        <taxon>Fabaceae</taxon>
        <taxon>Papilionoideae</taxon>
        <taxon>50 kb inversion clade</taxon>
        <taxon>NPAAA clade</taxon>
        <taxon>Hologalegina</taxon>
        <taxon>IRL clade</taxon>
        <taxon>Fabeae</taxon>
        <taxon>Lathyrus</taxon>
    </lineage>
</organism>
<name>A0A9D5B7T4_PEA</name>
<gene>
    <name evidence="13" type="ORF">KIW84_020796</name>
</gene>
<keyword evidence="14" id="KW-1185">Reference proteome</keyword>
<dbReference type="Proteomes" id="UP001058974">
    <property type="component" value="Chromosome 2"/>
</dbReference>